<keyword evidence="4" id="KW-0732">Signal</keyword>
<keyword evidence="2 3" id="KW-0040">ANK repeat</keyword>
<dbReference type="Proteomes" id="UP000245533">
    <property type="component" value="Unassembled WGS sequence"/>
</dbReference>
<accession>A0A316TSU6</accession>
<keyword evidence="6" id="KW-1185">Reference proteome</keyword>
<keyword evidence="1" id="KW-0677">Repeat</keyword>
<dbReference type="PANTHER" id="PTHR24198">
    <property type="entry name" value="ANKYRIN REPEAT AND PROTEIN KINASE DOMAIN-CONTAINING PROTEIN"/>
    <property type="match status" value="1"/>
</dbReference>
<feature type="chain" id="PRO_5016370369" evidence="4">
    <location>
        <begin position="25"/>
        <end position="163"/>
    </location>
</feature>
<gene>
    <name evidence="5" type="ORF">DDZ15_01320</name>
</gene>
<comment type="caution">
    <text evidence="5">The sequence shown here is derived from an EMBL/GenBank/DDBJ whole genome shotgun (WGS) entry which is preliminary data.</text>
</comment>
<dbReference type="SUPFAM" id="SSF48403">
    <property type="entry name" value="Ankyrin repeat"/>
    <property type="match status" value="1"/>
</dbReference>
<organism evidence="5 6">
    <name type="scientific">Rhodohalobacter mucosus</name>
    <dbReference type="NCBI Taxonomy" id="2079485"/>
    <lineage>
        <taxon>Bacteria</taxon>
        <taxon>Pseudomonadati</taxon>
        <taxon>Balneolota</taxon>
        <taxon>Balneolia</taxon>
        <taxon>Balneolales</taxon>
        <taxon>Balneolaceae</taxon>
        <taxon>Rhodohalobacter</taxon>
    </lineage>
</organism>
<name>A0A316TSU6_9BACT</name>
<proteinExistence type="predicted"/>
<dbReference type="Gene3D" id="1.25.40.20">
    <property type="entry name" value="Ankyrin repeat-containing domain"/>
    <property type="match status" value="2"/>
</dbReference>
<dbReference type="EMBL" id="QGGB01000002">
    <property type="protein sequence ID" value="PWN07693.1"/>
    <property type="molecule type" value="Genomic_DNA"/>
</dbReference>
<evidence type="ECO:0000313" key="6">
    <source>
        <dbReference type="Proteomes" id="UP000245533"/>
    </source>
</evidence>
<evidence type="ECO:0000256" key="4">
    <source>
        <dbReference type="SAM" id="SignalP"/>
    </source>
</evidence>
<dbReference type="AlphaFoldDB" id="A0A316TSU6"/>
<evidence type="ECO:0000256" key="3">
    <source>
        <dbReference type="PROSITE-ProRule" id="PRU00023"/>
    </source>
</evidence>
<dbReference type="PROSITE" id="PS50297">
    <property type="entry name" value="ANK_REP_REGION"/>
    <property type="match status" value="2"/>
</dbReference>
<reference evidence="5 6" key="1">
    <citation type="submission" date="2018-05" db="EMBL/GenBank/DDBJ databases">
        <title>Rhodohalobacter halophilus gen. nov., sp. nov., a moderately halophilic member of the family Balneolaceae.</title>
        <authorList>
            <person name="Liu Z.-W."/>
        </authorList>
    </citation>
    <scope>NUCLEOTIDE SEQUENCE [LARGE SCALE GENOMIC DNA]</scope>
    <source>
        <strain evidence="5 6">8A47</strain>
    </source>
</reference>
<evidence type="ECO:0000313" key="5">
    <source>
        <dbReference type="EMBL" id="PWN07693.1"/>
    </source>
</evidence>
<feature type="repeat" description="ANK" evidence="3">
    <location>
        <begin position="98"/>
        <end position="130"/>
    </location>
</feature>
<dbReference type="RefSeq" id="WP_109644083.1">
    <property type="nucleotide sequence ID" value="NZ_QGGB01000002.1"/>
</dbReference>
<sequence>MKYAITTILITLMAAALLVNNAGAANDSNEFVVSENIIQAVQDIDIISLNVLLAEGADVDAVDEEGNTPLMLAAKIGNPRMVKIILAHHPEINKVNNSGYTALMIASGQGQIYIVEKLLENGASVEITNQSGLTATDLALRNGQPAVAELLAQTASQKQIYTR</sequence>
<dbReference type="Pfam" id="PF12796">
    <property type="entry name" value="Ank_2"/>
    <property type="match status" value="1"/>
</dbReference>
<feature type="repeat" description="ANK" evidence="3">
    <location>
        <begin position="65"/>
        <end position="97"/>
    </location>
</feature>
<dbReference type="OrthoDB" id="5657095at2"/>
<evidence type="ECO:0000256" key="2">
    <source>
        <dbReference type="ARBA" id="ARBA00023043"/>
    </source>
</evidence>
<dbReference type="PRINTS" id="PR01415">
    <property type="entry name" value="ANKYRIN"/>
</dbReference>
<evidence type="ECO:0000256" key="1">
    <source>
        <dbReference type="ARBA" id="ARBA00022737"/>
    </source>
</evidence>
<dbReference type="PANTHER" id="PTHR24198:SF165">
    <property type="entry name" value="ANKYRIN REPEAT-CONTAINING PROTEIN-RELATED"/>
    <property type="match status" value="1"/>
</dbReference>
<feature type="signal peptide" evidence="4">
    <location>
        <begin position="1"/>
        <end position="24"/>
    </location>
</feature>
<dbReference type="PROSITE" id="PS50088">
    <property type="entry name" value="ANK_REPEAT"/>
    <property type="match status" value="2"/>
</dbReference>
<dbReference type="InterPro" id="IPR002110">
    <property type="entry name" value="Ankyrin_rpt"/>
</dbReference>
<protein>
    <submittedName>
        <fullName evidence="5">Uncharacterized protein</fullName>
    </submittedName>
</protein>
<dbReference type="SMART" id="SM00248">
    <property type="entry name" value="ANK"/>
    <property type="match status" value="3"/>
</dbReference>
<dbReference type="InterPro" id="IPR036770">
    <property type="entry name" value="Ankyrin_rpt-contain_sf"/>
</dbReference>